<accession>A0A0H5R7V3</accession>
<keyword evidence="1" id="KW-0863">Zinc-finger</keyword>
<organism evidence="3">
    <name type="scientific">Spongospora subterranea</name>
    <dbReference type="NCBI Taxonomy" id="70186"/>
    <lineage>
        <taxon>Eukaryota</taxon>
        <taxon>Sar</taxon>
        <taxon>Rhizaria</taxon>
        <taxon>Endomyxa</taxon>
        <taxon>Phytomyxea</taxon>
        <taxon>Plasmodiophorida</taxon>
        <taxon>Plasmodiophoridae</taxon>
        <taxon>Spongospora</taxon>
    </lineage>
</organism>
<dbReference type="PANTHER" id="PTHR28498">
    <property type="entry name" value="ZINC FINGER SWIM DOMAIN-CONTAINING PROTEIN 7"/>
    <property type="match status" value="1"/>
</dbReference>
<dbReference type="PANTHER" id="PTHR28498:SF1">
    <property type="entry name" value="ZINC FINGER SWIM DOMAIN-CONTAINING PROTEIN 7"/>
    <property type="match status" value="1"/>
</dbReference>
<feature type="domain" description="SWIM-type" evidence="2">
    <location>
        <begin position="58"/>
        <end position="104"/>
    </location>
</feature>
<dbReference type="Pfam" id="PF04434">
    <property type="entry name" value="SWIM"/>
    <property type="match status" value="1"/>
</dbReference>
<dbReference type="AlphaFoldDB" id="A0A0H5R7V3"/>
<dbReference type="GO" id="GO:0000724">
    <property type="term" value="P:double-strand break repair via homologous recombination"/>
    <property type="evidence" value="ECO:0007669"/>
    <property type="project" value="TreeGrafter"/>
</dbReference>
<dbReference type="GO" id="GO:0008270">
    <property type="term" value="F:zinc ion binding"/>
    <property type="evidence" value="ECO:0007669"/>
    <property type="project" value="UniProtKB-KW"/>
</dbReference>
<name>A0A0H5R7V3_9EUKA</name>
<keyword evidence="1" id="KW-0862">Zinc</keyword>
<evidence type="ECO:0000313" key="3">
    <source>
        <dbReference type="EMBL" id="CRZ09891.1"/>
    </source>
</evidence>
<proteinExistence type="predicted"/>
<dbReference type="PROSITE" id="PS50966">
    <property type="entry name" value="ZF_SWIM"/>
    <property type="match status" value="1"/>
</dbReference>
<evidence type="ECO:0000256" key="1">
    <source>
        <dbReference type="PROSITE-ProRule" id="PRU00325"/>
    </source>
</evidence>
<evidence type="ECO:0000259" key="2">
    <source>
        <dbReference type="PROSITE" id="PS50966"/>
    </source>
</evidence>
<dbReference type="EMBL" id="HACM01009449">
    <property type="protein sequence ID" value="CRZ09891.1"/>
    <property type="molecule type" value="Transcribed_RNA"/>
</dbReference>
<sequence>MQNIIEAIILKWGRREGSDIDNLTMLKYLIPGNVLARALEIVDSDAIERINSKTASAYRVYGSRSTPYRCTKRCCSCPAFLHTVILNEQSHFCKHQLAAIIAEALDRINVTITVNEQAYVNLALDDSLSILPNQIINRNDRSPENKTELK</sequence>
<protein>
    <recommendedName>
        <fullName evidence="2">SWIM-type domain-containing protein</fullName>
    </recommendedName>
</protein>
<dbReference type="GO" id="GO:0097196">
    <property type="term" value="C:Shu complex"/>
    <property type="evidence" value="ECO:0007669"/>
    <property type="project" value="TreeGrafter"/>
</dbReference>
<reference evidence="3" key="1">
    <citation type="submission" date="2015-04" db="EMBL/GenBank/DDBJ databases">
        <title>The genome sequence of the plant pathogenic Rhizarian Plasmodiophora brassicae reveals insights in its biotrophic life cycle and the origin of chitin synthesis.</title>
        <authorList>
            <person name="Schwelm A."/>
            <person name="Fogelqvist J."/>
            <person name="Knaust A."/>
            <person name="Julke S."/>
            <person name="Lilja T."/>
            <person name="Dhandapani V."/>
            <person name="Bonilla-Rosso G."/>
            <person name="Karlsson M."/>
            <person name="Shevchenko A."/>
            <person name="Choi S.R."/>
            <person name="Kim H.G."/>
            <person name="Park J.Y."/>
            <person name="Lim Y.P."/>
            <person name="Ludwig-Muller J."/>
            <person name="Dixelius C."/>
        </authorList>
    </citation>
    <scope>NUCLEOTIDE SEQUENCE</scope>
    <source>
        <tissue evidence="3">Potato root galls</tissue>
    </source>
</reference>
<dbReference type="InterPro" id="IPR007527">
    <property type="entry name" value="Znf_SWIM"/>
</dbReference>
<keyword evidence="1" id="KW-0479">Metal-binding</keyword>